<dbReference type="EMBL" id="BKCG01000014">
    <property type="protein sequence ID" value="GER61004.1"/>
    <property type="molecule type" value="Genomic_DNA"/>
</dbReference>
<dbReference type="PANTHER" id="PTHR43547:SF2">
    <property type="entry name" value="HYBRID SIGNAL TRANSDUCTION HISTIDINE KINASE C"/>
    <property type="match status" value="1"/>
</dbReference>
<proteinExistence type="predicted"/>
<name>A0A5J4J0Y1_9FLAO</name>
<dbReference type="Pfam" id="PF07494">
    <property type="entry name" value="Reg_prop"/>
    <property type="match status" value="3"/>
</dbReference>
<dbReference type="AlphaFoldDB" id="A0A5J4J0Y1"/>
<dbReference type="Proteomes" id="UP000326509">
    <property type="component" value="Unassembled WGS sequence"/>
</dbReference>
<sequence length="357" mass="40058">MTMKLSFSIYPLIILLVLTVLPLSCNSQDKNKAVQVTIEKEKPKGEQIGEYVVETFQDSKGYIWFGTLEKGIAKYDGNTLKYLTTNDGLPSNRVTTVVEDDLGNLWFGTGAGISKFDGKTFTNYSEKDGLCNNLVSNLFIDSKGIFWIGTWGGVCKFDGTQFEKFQIPYPKIETTINPDTKDWITTISEDKNRNIWFGRDGYGASKFNGNSFIHFTTKEGLNSNNVQSIVEDKTGNIWIATRVAEKDNADANKRFGKGGLNKYDGQKFNYFPEIEGLNESDVFTIYKDNSSDLWISTTSHGVYNYTNNGFVNYKVPTSTMTFLEDTKGNIWLGCAGGLYKIKQNGETINITTNGPWK</sequence>
<evidence type="ECO:0008006" key="4">
    <source>
        <dbReference type="Google" id="ProtNLM"/>
    </source>
</evidence>
<dbReference type="GO" id="GO:0000155">
    <property type="term" value="F:phosphorelay sensor kinase activity"/>
    <property type="evidence" value="ECO:0007669"/>
    <property type="project" value="TreeGrafter"/>
</dbReference>
<organism evidence="2 3">
    <name type="scientific">Patiriisocius marinus</name>
    <dbReference type="NCBI Taxonomy" id="1397112"/>
    <lineage>
        <taxon>Bacteria</taxon>
        <taxon>Pseudomonadati</taxon>
        <taxon>Bacteroidota</taxon>
        <taxon>Flavobacteriia</taxon>
        <taxon>Flavobacteriales</taxon>
        <taxon>Flavobacteriaceae</taxon>
        <taxon>Patiriisocius</taxon>
    </lineage>
</organism>
<reference evidence="2 3" key="1">
    <citation type="submission" date="2019-08" db="EMBL/GenBank/DDBJ databases">
        <title>Draft genome sequence of Ulvibacter marinus type strain NBRC 109484.</title>
        <authorList>
            <person name="Kawano K."/>
            <person name="Ushijima N."/>
            <person name="Kihara M."/>
            <person name="Itoh H."/>
        </authorList>
    </citation>
    <scope>NUCLEOTIDE SEQUENCE [LARGE SCALE GENOMIC DNA]</scope>
    <source>
        <strain evidence="2 3">NBRC 109484</strain>
    </source>
</reference>
<dbReference type="InterPro" id="IPR011110">
    <property type="entry name" value="Reg_prop"/>
</dbReference>
<protein>
    <recommendedName>
        <fullName evidence="4">Two component regulator propeller</fullName>
    </recommendedName>
</protein>
<comment type="caution">
    <text evidence="2">The sequence shown here is derived from an EMBL/GenBank/DDBJ whole genome shotgun (WGS) entry which is preliminary data.</text>
</comment>
<dbReference type="InterPro" id="IPR015943">
    <property type="entry name" value="WD40/YVTN_repeat-like_dom_sf"/>
</dbReference>
<dbReference type="SUPFAM" id="SSF63829">
    <property type="entry name" value="Calcium-dependent phosphotriesterase"/>
    <property type="match status" value="1"/>
</dbReference>
<keyword evidence="3" id="KW-1185">Reference proteome</keyword>
<evidence type="ECO:0000313" key="3">
    <source>
        <dbReference type="Proteomes" id="UP000326509"/>
    </source>
</evidence>
<dbReference type="Gene3D" id="2.130.10.10">
    <property type="entry name" value="YVTN repeat-like/Quinoprotein amine dehydrogenase"/>
    <property type="match status" value="5"/>
</dbReference>
<accession>A0A5J4J0Y1</accession>
<evidence type="ECO:0000313" key="2">
    <source>
        <dbReference type="EMBL" id="GER61004.1"/>
    </source>
</evidence>
<dbReference type="PANTHER" id="PTHR43547">
    <property type="entry name" value="TWO-COMPONENT HISTIDINE KINASE"/>
    <property type="match status" value="1"/>
</dbReference>
<gene>
    <name evidence="2" type="ORF">ULMA_31120</name>
</gene>
<keyword evidence="1" id="KW-0597">Phosphoprotein</keyword>
<evidence type="ECO:0000256" key="1">
    <source>
        <dbReference type="ARBA" id="ARBA00022553"/>
    </source>
</evidence>